<dbReference type="GO" id="GO:0005524">
    <property type="term" value="F:ATP binding"/>
    <property type="evidence" value="ECO:0007669"/>
    <property type="project" value="UniProtKB-KW"/>
</dbReference>
<dbReference type="Proteomes" id="UP001601197">
    <property type="component" value="Unassembled WGS sequence"/>
</dbReference>
<dbReference type="RefSeq" id="WP_388350410.1">
    <property type="nucleotide sequence ID" value="NZ_JBIAFJ010000025.1"/>
</dbReference>
<evidence type="ECO:0000256" key="2">
    <source>
        <dbReference type="SAM" id="MobiDB-lite"/>
    </source>
</evidence>
<reference evidence="4 5" key="1">
    <citation type="submission" date="2024-10" db="EMBL/GenBank/DDBJ databases">
        <title>The Natural Products Discovery Center: Release of the First 8490 Sequenced Strains for Exploring Actinobacteria Biosynthetic Diversity.</title>
        <authorList>
            <person name="Kalkreuter E."/>
            <person name="Kautsar S.A."/>
            <person name="Yang D."/>
            <person name="Bader C.D."/>
            <person name="Teijaro C.N."/>
            <person name="Fluegel L."/>
            <person name="Davis C.M."/>
            <person name="Simpson J.R."/>
            <person name="Lauterbach L."/>
            <person name="Steele A.D."/>
            <person name="Gui C."/>
            <person name="Meng S."/>
            <person name="Li G."/>
            <person name="Viehrig K."/>
            <person name="Ye F."/>
            <person name="Su P."/>
            <person name="Kiefer A.F."/>
            <person name="Nichols A."/>
            <person name="Cepeda A.J."/>
            <person name="Yan W."/>
            <person name="Fan B."/>
            <person name="Jiang Y."/>
            <person name="Adhikari A."/>
            <person name="Zheng C.-J."/>
            <person name="Schuster L."/>
            <person name="Cowan T.M."/>
            <person name="Smanski M.J."/>
            <person name="Chevrette M.G."/>
            <person name="De Carvalho L.P.S."/>
            <person name="Shen B."/>
        </authorList>
    </citation>
    <scope>NUCLEOTIDE SEQUENCE [LARGE SCALE GENOMIC DNA]</scope>
    <source>
        <strain evidence="4 5">NPDC007147</strain>
    </source>
</reference>
<comment type="caution">
    <text evidence="4">The sequence shown here is derived from an EMBL/GenBank/DDBJ whole genome shotgun (WGS) entry which is preliminary data.</text>
</comment>
<feature type="domain" description="Histidine kinase/HSP90-like ATPase" evidence="3">
    <location>
        <begin position="41"/>
        <end position="133"/>
    </location>
</feature>
<gene>
    <name evidence="4" type="ORF">ACFYNZ_24810</name>
</gene>
<feature type="compositionally biased region" description="Basic and acidic residues" evidence="2">
    <location>
        <begin position="163"/>
        <end position="179"/>
    </location>
</feature>
<dbReference type="PANTHER" id="PTHR35526">
    <property type="entry name" value="ANTI-SIGMA-F FACTOR RSBW-RELATED"/>
    <property type="match status" value="1"/>
</dbReference>
<feature type="region of interest" description="Disordered" evidence="2">
    <location>
        <begin position="154"/>
        <end position="190"/>
    </location>
</feature>
<proteinExistence type="predicted"/>
<evidence type="ECO:0000259" key="3">
    <source>
        <dbReference type="Pfam" id="PF13581"/>
    </source>
</evidence>
<dbReference type="Gene3D" id="3.30.565.10">
    <property type="entry name" value="Histidine kinase-like ATPase, C-terminal domain"/>
    <property type="match status" value="1"/>
</dbReference>
<dbReference type="PANTHER" id="PTHR35526:SF3">
    <property type="entry name" value="ANTI-SIGMA-F FACTOR RSBW"/>
    <property type="match status" value="1"/>
</dbReference>
<sequence>MTPHQITDEAKPEPPHTPAAHQLTLRFSSTRRGARLARRLAVRQLTEWTGLPHDAEPARTVALVTAEPASNAIRHGSVPGRDFRLTLLLLPHGLRIEVTDIRPERLPPHPAAPSPPVDASSGRGVLLVQVYADCWGCTVLDEYTKTAWAEVSLPAADASPSDSHGRTPDGGRRPADGRGTEGGGGRSPEP</sequence>
<dbReference type="InterPro" id="IPR036890">
    <property type="entry name" value="HATPase_C_sf"/>
</dbReference>
<protein>
    <submittedName>
        <fullName evidence="4">ATP-binding protein</fullName>
    </submittedName>
</protein>
<dbReference type="EMBL" id="JBIAFJ010000025">
    <property type="protein sequence ID" value="MFE9172655.1"/>
    <property type="molecule type" value="Genomic_DNA"/>
</dbReference>
<keyword evidence="1" id="KW-0418">Kinase</keyword>
<keyword evidence="4" id="KW-0547">Nucleotide-binding</keyword>
<dbReference type="InterPro" id="IPR050267">
    <property type="entry name" value="Anti-sigma-factor_SerPK"/>
</dbReference>
<keyword evidence="1" id="KW-0808">Transferase</keyword>
<evidence type="ECO:0000313" key="5">
    <source>
        <dbReference type="Proteomes" id="UP001601197"/>
    </source>
</evidence>
<dbReference type="Pfam" id="PF13581">
    <property type="entry name" value="HATPase_c_2"/>
    <property type="match status" value="1"/>
</dbReference>
<evidence type="ECO:0000313" key="4">
    <source>
        <dbReference type="EMBL" id="MFE9172655.1"/>
    </source>
</evidence>
<keyword evidence="4" id="KW-0067">ATP-binding</keyword>
<name>A0ABW6KXN5_9ACTN</name>
<keyword evidence="1" id="KW-0723">Serine/threonine-protein kinase</keyword>
<dbReference type="InterPro" id="IPR003594">
    <property type="entry name" value="HATPase_dom"/>
</dbReference>
<evidence type="ECO:0000256" key="1">
    <source>
        <dbReference type="ARBA" id="ARBA00022527"/>
    </source>
</evidence>
<feature type="compositionally biased region" description="Gly residues" evidence="2">
    <location>
        <begin position="180"/>
        <end position="190"/>
    </location>
</feature>
<accession>A0ABW6KXN5</accession>
<dbReference type="CDD" id="cd16936">
    <property type="entry name" value="HATPase_RsbW-like"/>
    <property type="match status" value="1"/>
</dbReference>
<keyword evidence="5" id="KW-1185">Reference proteome</keyword>
<organism evidence="4 5">
    <name type="scientific">Streptomyces kebangsaanensis</name>
    <dbReference type="NCBI Taxonomy" id="864058"/>
    <lineage>
        <taxon>Bacteria</taxon>
        <taxon>Bacillati</taxon>
        <taxon>Actinomycetota</taxon>
        <taxon>Actinomycetes</taxon>
        <taxon>Kitasatosporales</taxon>
        <taxon>Streptomycetaceae</taxon>
        <taxon>Streptomyces</taxon>
    </lineage>
</organism>